<dbReference type="InterPro" id="IPR011032">
    <property type="entry name" value="GroES-like_sf"/>
</dbReference>
<dbReference type="AlphaFoldDB" id="A0A1M5S6I8"/>
<evidence type="ECO:0008006" key="3">
    <source>
        <dbReference type="Google" id="ProtNLM"/>
    </source>
</evidence>
<dbReference type="Pfam" id="PF11017">
    <property type="entry name" value="DUF2855"/>
    <property type="match status" value="1"/>
</dbReference>
<proteinExistence type="predicted"/>
<evidence type="ECO:0000313" key="2">
    <source>
        <dbReference type="Proteomes" id="UP000184000"/>
    </source>
</evidence>
<dbReference type="Proteomes" id="UP000184000">
    <property type="component" value="Unassembled WGS sequence"/>
</dbReference>
<reference evidence="1 2" key="1">
    <citation type="submission" date="2016-11" db="EMBL/GenBank/DDBJ databases">
        <authorList>
            <person name="Jaros S."/>
            <person name="Januszkiewicz K."/>
            <person name="Wedrychowicz H."/>
        </authorList>
    </citation>
    <scope>NUCLEOTIDE SEQUENCE [LARGE SCALE GENOMIC DNA]</scope>
    <source>
        <strain evidence="1 2">DSM 18231</strain>
    </source>
</reference>
<sequence>MPSIYEPKVPSMSVIRQLQNNKKDMEQTRLQTQAMPELKAGEALLRISRLALTTNNVTYAAFGETPHLRYWDFFPTGDADWFHMPAWGFAEVVESTVDGLAKGERFYGFWPIASHLVMQPVRVSERGFYDGAEHRLELTSAYNQYQRISSDDAYRAESENYQMLLRPLFITSFMLADFLDDNAFFGARQILVSSASSKTAYGTAFCLQDNPAVQLIGLTSPGNIDFVQRLGCYRQALGYDQLASLDPSVPTLYVDFSGSASLRQQIHGHFKEALVYDCYAGSAQSHEYSKRDQTLAGPQPQPYFAPYQIKKRNADWGPAEVTRRFNEAQLAFIARVSDAQQPWMQVNEHAGLEAAQALAESLIKGDINPLAGHAVVLD</sequence>
<dbReference type="Gene3D" id="3.90.180.10">
    <property type="entry name" value="Medium-chain alcohol dehydrogenases, catalytic domain"/>
    <property type="match status" value="1"/>
</dbReference>
<dbReference type="SUPFAM" id="SSF50129">
    <property type="entry name" value="GroES-like"/>
    <property type="match status" value="1"/>
</dbReference>
<protein>
    <recommendedName>
        <fullName evidence="3">DUF2855 domain-containing protein</fullName>
    </recommendedName>
</protein>
<accession>A0A1M5S6I8</accession>
<gene>
    <name evidence="1" type="ORF">SAMN02744645_3310</name>
</gene>
<dbReference type="InterPro" id="IPR021276">
    <property type="entry name" value="DUF2855"/>
</dbReference>
<organism evidence="1 2">
    <name type="scientific">Stutzerimonas xanthomarina DSM 18231</name>
    <dbReference type="NCBI Taxonomy" id="1403346"/>
    <lineage>
        <taxon>Bacteria</taxon>
        <taxon>Pseudomonadati</taxon>
        <taxon>Pseudomonadota</taxon>
        <taxon>Gammaproteobacteria</taxon>
        <taxon>Pseudomonadales</taxon>
        <taxon>Pseudomonadaceae</taxon>
        <taxon>Stutzerimonas</taxon>
    </lineage>
</organism>
<evidence type="ECO:0000313" key="1">
    <source>
        <dbReference type="EMBL" id="SHH34101.1"/>
    </source>
</evidence>
<name>A0A1M5S6I8_9GAMM</name>
<dbReference type="EMBL" id="FQXA01000006">
    <property type="protein sequence ID" value="SHH34101.1"/>
    <property type="molecule type" value="Genomic_DNA"/>
</dbReference>